<feature type="domain" description="Glyoxalase-like" evidence="1">
    <location>
        <begin position="12"/>
        <end position="56"/>
    </location>
</feature>
<evidence type="ECO:0000313" key="3">
    <source>
        <dbReference type="Proteomes" id="UP000056209"/>
    </source>
</evidence>
<evidence type="ECO:0000259" key="1">
    <source>
        <dbReference type="Pfam" id="PF18029"/>
    </source>
</evidence>
<dbReference type="SUPFAM" id="SSF54593">
    <property type="entry name" value="Glyoxalase/Bleomycin resistance protein/Dihydroxybiphenyl dioxygenase"/>
    <property type="match status" value="1"/>
</dbReference>
<proteinExistence type="predicted"/>
<dbReference type="OrthoDB" id="69243at2"/>
<evidence type="ECO:0000313" key="2">
    <source>
        <dbReference type="EMBL" id="GAQ22717.1"/>
    </source>
</evidence>
<dbReference type="InterPro" id="IPR041581">
    <property type="entry name" value="Glyoxalase_6"/>
</dbReference>
<dbReference type="PANTHER" id="PTHR35908">
    <property type="entry name" value="HYPOTHETICAL FUSION PROTEIN"/>
    <property type="match status" value="1"/>
</dbReference>
<dbReference type="InterPro" id="IPR029068">
    <property type="entry name" value="Glyas_Bleomycin-R_OHBP_Dase"/>
</dbReference>
<dbReference type="EMBL" id="BCMS01000001">
    <property type="protein sequence ID" value="GAQ22717.1"/>
    <property type="molecule type" value="Genomic_DNA"/>
</dbReference>
<dbReference type="PANTHER" id="PTHR35908:SF1">
    <property type="entry name" value="CONSERVED PROTEIN"/>
    <property type="match status" value="1"/>
</dbReference>
<accession>A0A100HL92</accession>
<keyword evidence="2" id="KW-0560">Oxidoreductase</keyword>
<reference evidence="3" key="1">
    <citation type="submission" date="2015-11" db="EMBL/GenBank/DDBJ databases">
        <title>Draft Genome Sequence of the Radioresistant Bacterium Deinococcus grandis, Isolated from Freshwater Fish in Japan.</title>
        <authorList>
            <person name="Satoh K."/>
            <person name="Onodera T."/>
            <person name="Omoso K."/>
            <person name="Takeda-Yano K."/>
            <person name="Katayama T."/>
            <person name="Oono Y."/>
            <person name="Narumi I."/>
        </authorList>
    </citation>
    <scope>NUCLEOTIDE SEQUENCE [LARGE SCALE GENOMIC DNA]</scope>
    <source>
        <strain evidence="3">ATCC 43672</strain>
    </source>
</reference>
<protein>
    <submittedName>
        <fullName evidence="2">Glyoxalase/bleomycin resistance protein/dioxygenase</fullName>
    </submittedName>
</protein>
<dbReference type="AlphaFoldDB" id="A0A100HL92"/>
<keyword evidence="2" id="KW-0223">Dioxygenase</keyword>
<comment type="caution">
    <text evidence="2">The sequence shown here is derived from an EMBL/GenBank/DDBJ whole genome shotgun (WGS) entry which is preliminary data.</text>
</comment>
<dbReference type="Pfam" id="PF18029">
    <property type="entry name" value="Glyoxalase_6"/>
    <property type="match status" value="1"/>
</dbReference>
<organism evidence="2 3">
    <name type="scientific">Deinococcus grandis</name>
    <dbReference type="NCBI Taxonomy" id="57498"/>
    <lineage>
        <taxon>Bacteria</taxon>
        <taxon>Thermotogati</taxon>
        <taxon>Deinococcota</taxon>
        <taxon>Deinococci</taxon>
        <taxon>Deinococcales</taxon>
        <taxon>Deinococcaceae</taxon>
        <taxon>Deinococcus</taxon>
    </lineage>
</organism>
<name>A0A100HL92_9DEIO</name>
<sequence length="75" mass="8063">MDGYVIRSCHALSVREQAAEVTRLLALGATRPDWTYPPDSDFVVLADPDGHRFCVVQVGAVLPWLGGSADVPPVT</sequence>
<dbReference type="Proteomes" id="UP000056209">
    <property type="component" value="Unassembled WGS sequence"/>
</dbReference>
<dbReference type="RefSeq" id="WP_160329941.1">
    <property type="nucleotide sequence ID" value="NZ_BCMS01000001.1"/>
</dbReference>
<keyword evidence="3" id="KW-1185">Reference proteome</keyword>
<dbReference type="Gene3D" id="3.10.180.10">
    <property type="entry name" value="2,3-Dihydroxybiphenyl 1,2-Dioxygenase, domain 1"/>
    <property type="match status" value="1"/>
</dbReference>
<dbReference type="GO" id="GO:0051213">
    <property type="term" value="F:dioxygenase activity"/>
    <property type="evidence" value="ECO:0007669"/>
    <property type="project" value="UniProtKB-KW"/>
</dbReference>
<gene>
    <name evidence="2" type="ORF">DEIGR_102744</name>
</gene>